<keyword evidence="2" id="KW-1185">Reference proteome</keyword>
<organism evidence="1 2">
    <name type="scientific">Aeromicrobium halocynthiae</name>
    <dbReference type="NCBI Taxonomy" id="560557"/>
    <lineage>
        <taxon>Bacteria</taxon>
        <taxon>Bacillati</taxon>
        <taxon>Actinomycetota</taxon>
        <taxon>Actinomycetes</taxon>
        <taxon>Propionibacteriales</taxon>
        <taxon>Nocardioidaceae</taxon>
        <taxon>Aeromicrobium</taxon>
    </lineage>
</organism>
<protein>
    <submittedName>
        <fullName evidence="1">Uncharacterized protein</fullName>
    </submittedName>
</protein>
<dbReference type="EMBL" id="BAAAPY010000007">
    <property type="protein sequence ID" value="GAA2081056.1"/>
    <property type="molecule type" value="Genomic_DNA"/>
</dbReference>
<dbReference type="Proteomes" id="UP001501480">
    <property type="component" value="Unassembled WGS sequence"/>
</dbReference>
<name>A0ABN2W1W7_9ACTN</name>
<comment type="caution">
    <text evidence="1">The sequence shown here is derived from an EMBL/GenBank/DDBJ whole genome shotgun (WGS) entry which is preliminary data.</text>
</comment>
<proteinExistence type="predicted"/>
<gene>
    <name evidence="1" type="ORF">GCM10009821_22050</name>
</gene>
<reference evidence="1 2" key="1">
    <citation type="journal article" date="2019" name="Int. J. Syst. Evol. Microbiol.">
        <title>The Global Catalogue of Microorganisms (GCM) 10K type strain sequencing project: providing services to taxonomists for standard genome sequencing and annotation.</title>
        <authorList>
            <consortium name="The Broad Institute Genomics Platform"/>
            <consortium name="The Broad Institute Genome Sequencing Center for Infectious Disease"/>
            <person name="Wu L."/>
            <person name="Ma J."/>
        </authorList>
    </citation>
    <scope>NUCLEOTIDE SEQUENCE [LARGE SCALE GENOMIC DNA]</scope>
    <source>
        <strain evidence="1 2">JCM 15749</strain>
    </source>
</reference>
<sequence>MGLHHGEPMATMRLGAPVVSAERMQLRRLALFCPWESEDALESFLSDDPIGRGRLARQAAVPASLGTRRGAG</sequence>
<evidence type="ECO:0000313" key="2">
    <source>
        <dbReference type="Proteomes" id="UP001501480"/>
    </source>
</evidence>
<accession>A0ABN2W1W7</accession>
<evidence type="ECO:0000313" key="1">
    <source>
        <dbReference type="EMBL" id="GAA2081056.1"/>
    </source>
</evidence>